<dbReference type="EMBL" id="CAXAMM010013847">
    <property type="protein sequence ID" value="CAK9032299.1"/>
    <property type="molecule type" value="Genomic_DNA"/>
</dbReference>
<protein>
    <submittedName>
        <fullName evidence="2">Uncharacterized protein</fullName>
    </submittedName>
</protein>
<evidence type="ECO:0000256" key="1">
    <source>
        <dbReference type="SAM" id="Phobius"/>
    </source>
</evidence>
<reference evidence="2 4" key="1">
    <citation type="submission" date="2024-02" db="EMBL/GenBank/DDBJ databases">
        <authorList>
            <person name="Chen Y."/>
            <person name="Shah S."/>
            <person name="Dougan E. K."/>
            <person name="Thang M."/>
            <person name="Chan C."/>
        </authorList>
    </citation>
    <scope>NUCLEOTIDE SEQUENCE [LARGE SCALE GENOMIC DNA]</scope>
</reference>
<keyword evidence="1" id="KW-0812">Transmembrane</keyword>
<evidence type="ECO:0000313" key="4">
    <source>
        <dbReference type="Proteomes" id="UP001642464"/>
    </source>
</evidence>
<name>A0ABP0KZF4_9DINO</name>
<proteinExistence type="predicted"/>
<evidence type="ECO:0000313" key="2">
    <source>
        <dbReference type="EMBL" id="CAK9032281.1"/>
    </source>
</evidence>
<keyword evidence="1" id="KW-0472">Membrane</keyword>
<keyword evidence="1" id="KW-1133">Transmembrane helix</keyword>
<accession>A0ABP0KZF4</accession>
<dbReference type="EMBL" id="CAXAMM010013836">
    <property type="protein sequence ID" value="CAK9032281.1"/>
    <property type="molecule type" value="Genomic_DNA"/>
</dbReference>
<comment type="caution">
    <text evidence="2">The sequence shown here is derived from an EMBL/GenBank/DDBJ whole genome shotgun (WGS) entry which is preliminary data.</text>
</comment>
<organism evidence="2 4">
    <name type="scientific">Durusdinium trenchii</name>
    <dbReference type="NCBI Taxonomy" id="1381693"/>
    <lineage>
        <taxon>Eukaryota</taxon>
        <taxon>Sar</taxon>
        <taxon>Alveolata</taxon>
        <taxon>Dinophyceae</taxon>
        <taxon>Suessiales</taxon>
        <taxon>Symbiodiniaceae</taxon>
        <taxon>Durusdinium</taxon>
    </lineage>
</organism>
<evidence type="ECO:0000313" key="3">
    <source>
        <dbReference type="EMBL" id="CAK9032299.1"/>
    </source>
</evidence>
<gene>
    <name evidence="2" type="ORF">SCF082_LOCUS20009</name>
    <name evidence="3" type="ORF">SCF082_LOCUS20019</name>
</gene>
<dbReference type="Proteomes" id="UP001642464">
    <property type="component" value="Unassembled WGS sequence"/>
</dbReference>
<sequence length="454" mass="50622">MARRERRAKRMADWYGLAVEGERGAAAKKQCVARAEEVAEKLPPGAAKGLQNAAPSGPEGIDPITMERLLSQVQKGGPSVQNEALVAVTGLPPQHAAKLLEFALEKSKELRDPSMYMVSTVARGFKPRWHEMVEASVPSKGKGVQLELAQDRKPHKARSVLLGEFSHRPEISGRPATSGFSFPCVLLLAAACGFWVWLHDTNASEREKATAKPVFSAENAAELKALKALQEDMLAALGEMKVQQMKRDQEDIAQQCAEEREKQIALLYKELEGSSGVLVHRFPAAAIETGEGTWSSPIFSACNRLWSIRLGKHSTIAKSLYFCILPHGHKDRLRCWFLFARPPGKGYKEWPVHDWPPELAGHPWGPSVPLEEIEDYKQADGSILLLVHATTLQAVATEIHFKSWSKELKSFMHGKKTEDYLIRDRHGHNIQWHDSTIEPPASDQFPLVILHRQE</sequence>
<keyword evidence="4" id="KW-1185">Reference proteome</keyword>
<feature type="transmembrane region" description="Helical" evidence="1">
    <location>
        <begin position="180"/>
        <end position="198"/>
    </location>
</feature>